<dbReference type="PANTHER" id="PTHR44259:SF107">
    <property type="entry name" value="F-BOX PROTEIN SKIP23-LIKE"/>
    <property type="match status" value="1"/>
</dbReference>
<keyword evidence="3" id="KW-1185">Reference proteome</keyword>
<accession>A0AAW1M5M2</accession>
<protein>
    <recommendedName>
        <fullName evidence="1">KIB1-4 beta-propeller domain-containing protein</fullName>
    </recommendedName>
</protein>
<dbReference type="EMBL" id="JBDFQZ010000003">
    <property type="protein sequence ID" value="KAK9741319.1"/>
    <property type="molecule type" value="Genomic_DNA"/>
</dbReference>
<dbReference type="Proteomes" id="UP001443914">
    <property type="component" value="Unassembled WGS sequence"/>
</dbReference>
<dbReference type="InterPro" id="IPR050942">
    <property type="entry name" value="F-box_BR-signaling"/>
</dbReference>
<evidence type="ECO:0000313" key="3">
    <source>
        <dbReference type="Proteomes" id="UP001443914"/>
    </source>
</evidence>
<dbReference type="AlphaFoldDB" id="A0AAW1M5M2"/>
<feature type="domain" description="KIB1-4 beta-propeller" evidence="1">
    <location>
        <begin position="72"/>
        <end position="368"/>
    </location>
</feature>
<reference evidence="2" key="1">
    <citation type="submission" date="2024-03" db="EMBL/GenBank/DDBJ databases">
        <title>WGS assembly of Saponaria officinalis var. Norfolk2.</title>
        <authorList>
            <person name="Jenkins J."/>
            <person name="Shu S."/>
            <person name="Grimwood J."/>
            <person name="Barry K."/>
            <person name="Goodstein D."/>
            <person name="Schmutz J."/>
            <person name="Leebens-Mack J."/>
            <person name="Osbourn A."/>
        </authorList>
    </citation>
    <scope>NUCLEOTIDE SEQUENCE [LARGE SCALE GENOMIC DNA]</scope>
    <source>
        <strain evidence="2">JIC</strain>
    </source>
</reference>
<gene>
    <name evidence="2" type="ORF">RND81_03G097300</name>
</gene>
<dbReference type="InterPro" id="IPR005174">
    <property type="entry name" value="KIB1-4_b-propeller"/>
</dbReference>
<dbReference type="Pfam" id="PF03478">
    <property type="entry name" value="Beta-prop_KIB1-4"/>
    <property type="match status" value="1"/>
</dbReference>
<proteinExistence type="predicted"/>
<name>A0AAW1M5M2_SAPOF</name>
<organism evidence="2 3">
    <name type="scientific">Saponaria officinalis</name>
    <name type="common">Common soapwort</name>
    <name type="synonym">Lychnis saponaria</name>
    <dbReference type="NCBI Taxonomy" id="3572"/>
    <lineage>
        <taxon>Eukaryota</taxon>
        <taxon>Viridiplantae</taxon>
        <taxon>Streptophyta</taxon>
        <taxon>Embryophyta</taxon>
        <taxon>Tracheophyta</taxon>
        <taxon>Spermatophyta</taxon>
        <taxon>Magnoliopsida</taxon>
        <taxon>eudicotyledons</taxon>
        <taxon>Gunneridae</taxon>
        <taxon>Pentapetalae</taxon>
        <taxon>Caryophyllales</taxon>
        <taxon>Caryophyllaceae</taxon>
        <taxon>Caryophylleae</taxon>
        <taxon>Saponaria</taxon>
    </lineage>
</organism>
<sequence>MAPEWSLLPLDLLATIALKSETFEDFYYFSAVCRSWNHAWSSIKHQWRATPVPWLLLAENTNDNPHHLRNIFNLGNNKCCQFNLPETFGTRCWGSSYGWLVMATRDLSIRLFNPITKANICFPSVETFPNPPEYVDDEKGDYPHWCLSFFLSKLIVLKVSQIDHDEFVIMALYNEKGCLAFARHGDQSWTSIYVNKIDNMVVDVVVVEDRVFAMYEDGAVRYWNITEFQNPELGKPTDYTLSGLNILNNSERAISNLYLLQSINSNLLVVLRYKDDLFVSDDEYFIFQDKVYETDGFKVYQINPIDKSWDEIVDLGEAALFVGNNSSMSVSTVQAKCLQRNCIYFTDDENQCWTSPKEFGGHDMGVYDIKCNKLWRFYEGVDMNSTFCTPLWFIPRL</sequence>
<evidence type="ECO:0000259" key="1">
    <source>
        <dbReference type="Pfam" id="PF03478"/>
    </source>
</evidence>
<evidence type="ECO:0000313" key="2">
    <source>
        <dbReference type="EMBL" id="KAK9741319.1"/>
    </source>
</evidence>
<comment type="caution">
    <text evidence="2">The sequence shown here is derived from an EMBL/GenBank/DDBJ whole genome shotgun (WGS) entry which is preliminary data.</text>
</comment>
<dbReference type="PANTHER" id="PTHR44259">
    <property type="entry name" value="OS07G0183000 PROTEIN-RELATED"/>
    <property type="match status" value="1"/>
</dbReference>